<keyword evidence="6" id="KW-0408">Iron</keyword>
<feature type="transmembrane region" description="Helical" evidence="8">
    <location>
        <begin position="166"/>
        <end position="184"/>
    </location>
</feature>
<name>A0A0F7SQV8_PHARH</name>
<dbReference type="AlphaFoldDB" id="A0A0F7SQV8"/>
<proteinExistence type="predicted"/>
<evidence type="ECO:0000256" key="6">
    <source>
        <dbReference type="ARBA" id="ARBA00023004"/>
    </source>
</evidence>
<dbReference type="InterPro" id="IPR014314">
    <property type="entry name" value="Succ_DH_cytb556"/>
</dbReference>
<sequence length="185" mass="20510">MISVSLVGRRAIPQLARSPYFRALPALSFRALSSTPRAKAAVAPIERLSIKENEALLNNQRLVRPSSPHFTIYQPQITWLASIANRVTGCALSGLLYVGAITYIFHPYLPWADSAHLIDLVSILPSWFKYSCKFILAVPFTFHSLNGIRHLLWDTGFFLGIKQVNMGGWVVVGSSLISGLALAMW</sequence>
<dbReference type="Gene3D" id="1.20.1300.10">
    <property type="entry name" value="Fumarate reductase/succinate dehydrogenase, transmembrane subunit"/>
    <property type="match status" value="1"/>
</dbReference>
<keyword evidence="7 8" id="KW-0472">Membrane</keyword>
<dbReference type="InterPro" id="IPR034804">
    <property type="entry name" value="SQR/QFR_C/D"/>
</dbReference>
<dbReference type="InterPro" id="IPR000701">
    <property type="entry name" value="SuccDH_FuR_B_TM-su"/>
</dbReference>
<dbReference type="Pfam" id="PF01127">
    <property type="entry name" value="Sdh_cyt"/>
    <property type="match status" value="1"/>
</dbReference>
<evidence type="ECO:0000256" key="2">
    <source>
        <dbReference type="ARBA" id="ARBA00022617"/>
    </source>
</evidence>
<dbReference type="GO" id="GO:0005739">
    <property type="term" value="C:mitochondrion"/>
    <property type="evidence" value="ECO:0007669"/>
    <property type="project" value="GOC"/>
</dbReference>
<dbReference type="GO" id="GO:0006121">
    <property type="term" value="P:mitochondrial electron transport, succinate to ubiquinone"/>
    <property type="evidence" value="ECO:0007669"/>
    <property type="project" value="TreeGrafter"/>
</dbReference>
<dbReference type="PROSITE" id="PS01001">
    <property type="entry name" value="SDH_CYT_2"/>
    <property type="match status" value="1"/>
</dbReference>
<dbReference type="PANTHER" id="PTHR10978">
    <property type="entry name" value="SUCCINATE DEHYDROGENASE CYTOCHROME B560 SUBUNIT"/>
    <property type="match status" value="1"/>
</dbReference>
<reference evidence="9" key="1">
    <citation type="submission" date="2014-08" db="EMBL/GenBank/DDBJ databases">
        <authorList>
            <person name="Sharma Rahul"/>
            <person name="Thines Marco"/>
        </authorList>
    </citation>
    <scope>NUCLEOTIDE SEQUENCE</scope>
</reference>
<comment type="subcellular location">
    <subcellularLocation>
        <location evidence="1">Membrane</location>
        <topology evidence="1">Multi-pass membrane protein</topology>
    </subcellularLocation>
</comment>
<keyword evidence="5 8" id="KW-1133">Transmembrane helix</keyword>
<dbReference type="PANTHER" id="PTHR10978:SF5">
    <property type="entry name" value="SUCCINATE DEHYDROGENASE CYTOCHROME B560 SUBUNIT, MITOCHONDRIAL"/>
    <property type="match status" value="1"/>
</dbReference>
<dbReference type="EMBL" id="LN483142">
    <property type="protein sequence ID" value="CED82885.1"/>
    <property type="molecule type" value="Genomic_DNA"/>
</dbReference>
<accession>A0A0F7SQV8</accession>
<evidence type="ECO:0000256" key="3">
    <source>
        <dbReference type="ARBA" id="ARBA00022692"/>
    </source>
</evidence>
<evidence type="ECO:0000256" key="1">
    <source>
        <dbReference type="ARBA" id="ARBA00004141"/>
    </source>
</evidence>
<dbReference type="InterPro" id="IPR018495">
    <property type="entry name" value="Succ_DH_cyt_bsu_CS"/>
</dbReference>
<dbReference type="GO" id="GO:0006099">
    <property type="term" value="P:tricarboxylic acid cycle"/>
    <property type="evidence" value="ECO:0007669"/>
    <property type="project" value="InterPro"/>
</dbReference>
<dbReference type="NCBIfam" id="TIGR02970">
    <property type="entry name" value="succ_dehyd_cytB"/>
    <property type="match status" value="1"/>
</dbReference>
<dbReference type="GO" id="GO:0046872">
    <property type="term" value="F:metal ion binding"/>
    <property type="evidence" value="ECO:0007669"/>
    <property type="project" value="UniProtKB-KW"/>
</dbReference>
<evidence type="ECO:0000256" key="7">
    <source>
        <dbReference type="ARBA" id="ARBA00023136"/>
    </source>
</evidence>
<keyword evidence="4" id="KW-0479">Metal-binding</keyword>
<evidence type="ECO:0000313" key="9">
    <source>
        <dbReference type="EMBL" id="CED82885.1"/>
    </source>
</evidence>
<feature type="transmembrane region" description="Helical" evidence="8">
    <location>
        <begin position="87"/>
        <end position="106"/>
    </location>
</feature>
<feature type="transmembrane region" description="Helical" evidence="8">
    <location>
        <begin position="126"/>
        <end position="145"/>
    </location>
</feature>
<dbReference type="SUPFAM" id="SSF81343">
    <property type="entry name" value="Fumarate reductase respiratory complex transmembrane subunits"/>
    <property type="match status" value="1"/>
</dbReference>
<organism evidence="9">
    <name type="scientific">Phaffia rhodozyma</name>
    <name type="common">Yeast</name>
    <name type="synonym">Xanthophyllomyces dendrorhous</name>
    <dbReference type="NCBI Taxonomy" id="264483"/>
    <lineage>
        <taxon>Eukaryota</taxon>
        <taxon>Fungi</taxon>
        <taxon>Dikarya</taxon>
        <taxon>Basidiomycota</taxon>
        <taxon>Agaricomycotina</taxon>
        <taxon>Tremellomycetes</taxon>
        <taxon>Cystofilobasidiales</taxon>
        <taxon>Mrakiaceae</taxon>
        <taxon>Phaffia</taxon>
    </lineage>
</organism>
<evidence type="ECO:0000256" key="5">
    <source>
        <dbReference type="ARBA" id="ARBA00022989"/>
    </source>
</evidence>
<evidence type="ECO:0000256" key="8">
    <source>
        <dbReference type="SAM" id="Phobius"/>
    </source>
</evidence>
<dbReference type="FunFam" id="1.20.1300.10:FF:000011">
    <property type="entry name" value="Succinate dehydrogenase cytochrome b560 subunit"/>
    <property type="match status" value="1"/>
</dbReference>
<evidence type="ECO:0000256" key="4">
    <source>
        <dbReference type="ARBA" id="ARBA00022723"/>
    </source>
</evidence>
<protein>
    <submittedName>
        <fullName evidence="9">Succinate dehydrogenase, cytochrome b subunit</fullName>
    </submittedName>
</protein>
<dbReference type="GO" id="GO:0016020">
    <property type="term" value="C:membrane"/>
    <property type="evidence" value="ECO:0007669"/>
    <property type="project" value="UniProtKB-SubCell"/>
</dbReference>
<keyword evidence="3 8" id="KW-0812">Transmembrane</keyword>
<dbReference type="CDD" id="cd03499">
    <property type="entry name" value="SQR_TypeC_SdhC"/>
    <property type="match status" value="1"/>
</dbReference>
<dbReference type="GO" id="GO:0009055">
    <property type="term" value="F:electron transfer activity"/>
    <property type="evidence" value="ECO:0007669"/>
    <property type="project" value="InterPro"/>
</dbReference>
<keyword evidence="2" id="KW-0349">Heme</keyword>